<keyword evidence="1" id="KW-0472">Membrane</keyword>
<sequence length="88" mass="9675">MASRLVAAAASSSSSSLARLISRRGLASPAGRRWTAEKVNLWEDPTSPMRWKDGHFVLASVSIWAGIMYIAFSFRGKEKYTKAARTQA</sequence>
<name>A0A5J9UCC6_9POAL</name>
<evidence type="ECO:0000256" key="1">
    <source>
        <dbReference type="SAM" id="Phobius"/>
    </source>
</evidence>
<gene>
    <name evidence="2" type="ORF">EJB05_31029</name>
</gene>
<evidence type="ECO:0000313" key="2">
    <source>
        <dbReference type="EMBL" id="TVU21399.1"/>
    </source>
</evidence>
<dbReference type="OrthoDB" id="537257at2759"/>
<dbReference type="Proteomes" id="UP000324897">
    <property type="component" value="Unassembled WGS sequence"/>
</dbReference>
<feature type="non-terminal residue" evidence="2">
    <location>
        <position position="1"/>
    </location>
</feature>
<reference evidence="2 3" key="1">
    <citation type="journal article" date="2019" name="Sci. Rep.">
        <title>A high-quality genome of Eragrostis curvula grass provides insights into Poaceae evolution and supports new strategies to enhance forage quality.</title>
        <authorList>
            <person name="Carballo J."/>
            <person name="Santos B.A.C.M."/>
            <person name="Zappacosta D."/>
            <person name="Garbus I."/>
            <person name="Selva J.P."/>
            <person name="Gallo C.A."/>
            <person name="Diaz A."/>
            <person name="Albertini E."/>
            <person name="Caccamo M."/>
            <person name="Echenique V."/>
        </authorList>
    </citation>
    <scope>NUCLEOTIDE SEQUENCE [LARGE SCALE GENOMIC DNA]</scope>
    <source>
        <strain evidence="3">cv. Victoria</strain>
        <tissue evidence="2">Leaf</tissue>
    </source>
</reference>
<keyword evidence="3" id="KW-1185">Reference proteome</keyword>
<accession>A0A5J9UCC6</accession>
<feature type="transmembrane region" description="Helical" evidence="1">
    <location>
        <begin position="54"/>
        <end position="72"/>
    </location>
</feature>
<proteinExistence type="predicted"/>
<protein>
    <submittedName>
        <fullName evidence="2">Uncharacterized protein</fullName>
    </submittedName>
</protein>
<keyword evidence="1" id="KW-1133">Transmembrane helix</keyword>
<dbReference type="PANTHER" id="PTHR35292:SF13">
    <property type="entry name" value="OS03G0581800 PROTEIN"/>
    <property type="match status" value="1"/>
</dbReference>
<comment type="caution">
    <text evidence="2">The sequence shown here is derived from an EMBL/GenBank/DDBJ whole genome shotgun (WGS) entry which is preliminary data.</text>
</comment>
<dbReference type="AlphaFoldDB" id="A0A5J9UCC6"/>
<dbReference type="Gramene" id="TVU21399">
    <property type="protein sequence ID" value="TVU21399"/>
    <property type="gene ID" value="EJB05_31029"/>
</dbReference>
<dbReference type="PANTHER" id="PTHR35292">
    <property type="entry name" value="EXPRESSED PROTEIN"/>
    <property type="match status" value="1"/>
</dbReference>
<evidence type="ECO:0000313" key="3">
    <source>
        <dbReference type="Proteomes" id="UP000324897"/>
    </source>
</evidence>
<keyword evidence="1" id="KW-0812">Transmembrane</keyword>
<dbReference type="EMBL" id="RWGY01000026">
    <property type="protein sequence ID" value="TVU21399.1"/>
    <property type="molecule type" value="Genomic_DNA"/>
</dbReference>
<organism evidence="2 3">
    <name type="scientific">Eragrostis curvula</name>
    <name type="common">weeping love grass</name>
    <dbReference type="NCBI Taxonomy" id="38414"/>
    <lineage>
        <taxon>Eukaryota</taxon>
        <taxon>Viridiplantae</taxon>
        <taxon>Streptophyta</taxon>
        <taxon>Embryophyta</taxon>
        <taxon>Tracheophyta</taxon>
        <taxon>Spermatophyta</taxon>
        <taxon>Magnoliopsida</taxon>
        <taxon>Liliopsida</taxon>
        <taxon>Poales</taxon>
        <taxon>Poaceae</taxon>
        <taxon>PACMAD clade</taxon>
        <taxon>Chloridoideae</taxon>
        <taxon>Eragrostideae</taxon>
        <taxon>Eragrostidinae</taxon>
        <taxon>Eragrostis</taxon>
    </lineage>
</organism>